<organism evidence="1 2">
    <name type="scientific">Mytilus edulis</name>
    <name type="common">Blue mussel</name>
    <dbReference type="NCBI Taxonomy" id="6550"/>
    <lineage>
        <taxon>Eukaryota</taxon>
        <taxon>Metazoa</taxon>
        <taxon>Spiralia</taxon>
        <taxon>Lophotrochozoa</taxon>
        <taxon>Mollusca</taxon>
        <taxon>Bivalvia</taxon>
        <taxon>Autobranchia</taxon>
        <taxon>Pteriomorphia</taxon>
        <taxon>Mytilida</taxon>
        <taxon>Mytiloidea</taxon>
        <taxon>Mytilidae</taxon>
        <taxon>Mytilinae</taxon>
        <taxon>Mytilus</taxon>
    </lineage>
</organism>
<name>A0A8S3TRZ6_MYTED</name>
<reference evidence="1" key="1">
    <citation type="submission" date="2021-03" db="EMBL/GenBank/DDBJ databases">
        <authorList>
            <person name="Bekaert M."/>
        </authorList>
    </citation>
    <scope>NUCLEOTIDE SEQUENCE</scope>
</reference>
<gene>
    <name evidence="1" type="ORF">MEDL_48878</name>
</gene>
<keyword evidence="2" id="KW-1185">Reference proteome</keyword>
<dbReference type="InterPro" id="IPR057435">
    <property type="entry name" value="Lips"/>
</dbReference>
<dbReference type="OrthoDB" id="10003277at2759"/>
<protein>
    <submittedName>
        <fullName evidence="1">Uncharacterized protein</fullName>
    </submittedName>
</protein>
<comment type="caution">
    <text evidence="1">The sequence shown here is derived from an EMBL/GenBank/DDBJ whole genome shotgun (WGS) entry which is preliminary data.</text>
</comment>
<dbReference type="Pfam" id="PF25228">
    <property type="entry name" value="Lips"/>
    <property type="match status" value="1"/>
</dbReference>
<dbReference type="Proteomes" id="UP000683360">
    <property type="component" value="Unassembled WGS sequence"/>
</dbReference>
<accession>A0A8S3TRZ6</accession>
<dbReference type="PANTHER" id="PTHR37686:SF1">
    <property type="entry name" value="LD36006P"/>
    <property type="match status" value="1"/>
</dbReference>
<evidence type="ECO:0000313" key="2">
    <source>
        <dbReference type="Proteomes" id="UP000683360"/>
    </source>
</evidence>
<dbReference type="PANTHER" id="PTHR37686">
    <property type="entry name" value="LD36006P"/>
    <property type="match status" value="1"/>
</dbReference>
<sequence length="180" mass="21172">MQISQGLSVSPNSFIIKCFKPFSAQIDTVGVYSKLYVETSNYHKDLAVQVQNREKKLNTGINPMTQRKIKLQERQLKLTILHAAKMLQDFYPKKIFPRKALFSEEDFWEDEQLKFRDWRDSNPTTQQKQTSTHMPYNDMCCEHSLDSNPTSQQKQTSTHFVYNSFYIQTSHYSISPLFLD</sequence>
<evidence type="ECO:0000313" key="1">
    <source>
        <dbReference type="EMBL" id="CAG2236388.1"/>
    </source>
</evidence>
<dbReference type="EMBL" id="CAJPWZ010002352">
    <property type="protein sequence ID" value="CAG2236388.1"/>
    <property type="molecule type" value="Genomic_DNA"/>
</dbReference>
<dbReference type="AlphaFoldDB" id="A0A8S3TRZ6"/>
<proteinExistence type="predicted"/>